<evidence type="ECO:0000256" key="3">
    <source>
        <dbReference type="ARBA" id="ARBA00023127"/>
    </source>
</evidence>
<accession>A0AAW2MCU3</accession>
<dbReference type="FunFam" id="1.10.472.10:FF:000060">
    <property type="entry name" value="D6-type cyclin"/>
    <property type="match status" value="1"/>
</dbReference>
<dbReference type="Pfam" id="PF00134">
    <property type="entry name" value="Cyclin_N"/>
    <property type="match status" value="1"/>
</dbReference>
<evidence type="ECO:0000313" key="7">
    <source>
        <dbReference type="EMBL" id="KAL0328208.1"/>
    </source>
</evidence>
<dbReference type="PANTHER" id="PTHR10177">
    <property type="entry name" value="CYCLINS"/>
    <property type="match status" value="1"/>
</dbReference>
<keyword evidence="3" id="KW-0195">Cyclin</keyword>
<evidence type="ECO:0000256" key="1">
    <source>
        <dbReference type="ARBA" id="ARBA00009065"/>
    </source>
</evidence>
<evidence type="ECO:0000259" key="6">
    <source>
        <dbReference type="Pfam" id="PF00134"/>
    </source>
</evidence>
<evidence type="ECO:0000256" key="5">
    <source>
        <dbReference type="SAM" id="MobiDB-lite"/>
    </source>
</evidence>
<reference evidence="7" key="1">
    <citation type="submission" date="2020-06" db="EMBL/GenBank/DDBJ databases">
        <authorList>
            <person name="Li T."/>
            <person name="Hu X."/>
            <person name="Zhang T."/>
            <person name="Song X."/>
            <person name="Zhang H."/>
            <person name="Dai N."/>
            <person name="Sheng W."/>
            <person name="Hou X."/>
            <person name="Wei L."/>
        </authorList>
    </citation>
    <scope>NUCLEOTIDE SEQUENCE</scope>
    <source>
        <strain evidence="7">KEN8</strain>
        <tissue evidence="7">Leaf</tissue>
    </source>
</reference>
<dbReference type="EMBL" id="JACGWM010000014">
    <property type="protein sequence ID" value="KAL0328208.1"/>
    <property type="molecule type" value="Genomic_DNA"/>
</dbReference>
<dbReference type="InterPro" id="IPR036915">
    <property type="entry name" value="Cyclin-like_sf"/>
</dbReference>
<protein>
    <submittedName>
        <fullName evidence="7">Cyclin-D6-1</fullName>
    </submittedName>
</protein>
<dbReference type="SUPFAM" id="SSF47954">
    <property type="entry name" value="Cyclin-like"/>
    <property type="match status" value="1"/>
</dbReference>
<evidence type="ECO:0000256" key="2">
    <source>
        <dbReference type="ARBA" id="ARBA00022618"/>
    </source>
</evidence>
<name>A0AAW2MCU3_9LAMI</name>
<dbReference type="AlphaFoldDB" id="A0AAW2MCU3"/>
<comment type="caution">
    <text evidence="7">The sequence shown here is derived from an EMBL/GenBank/DDBJ whole genome shotgun (WGS) entry which is preliminary data.</text>
</comment>
<evidence type="ECO:0000256" key="4">
    <source>
        <dbReference type="ARBA" id="ARBA00023306"/>
    </source>
</evidence>
<dbReference type="Gene3D" id="1.10.472.10">
    <property type="entry name" value="Cyclin-like"/>
    <property type="match status" value="1"/>
</dbReference>
<comment type="similarity">
    <text evidence="1">Belongs to the cyclin family. Cyclin D subfamily.</text>
</comment>
<organism evidence="7">
    <name type="scientific">Sesamum calycinum</name>
    <dbReference type="NCBI Taxonomy" id="2727403"/>
    <lineage>
        <taxon>Eukaryota</taxon>
        <taxon>Viridiplantae</taxon>
        <taxon>Streptophyta</taxon>
        <taxon>Embryophyta</taxon>
        <taxon>Tracheophyta</taxon>
        <taxon>Spermatophyta</taxon>
        <taxon>Magnoliopsida</taxon>
        <taxon>eudicotyledons</taxon>
        <taxon>Gunneridae</taxon>
        <taxon>Pentapetalae</taxon>
        <taxon>asterids</taxon>
        <taxon>lamiids</taxon>
        <taxon>Lamiales</taxon>
        <taxon>Pedaliaceae</taxon>
        <taxon>Sesamum</taxon>
    </lineage>
</organism>
<proteinExistence type="inferred from homology"/>
<dbReference type="InterPro" id="IPR006671">
    <property type="entry name" value="Cyclin_N"/>
</dbReference>
<gene>
    <name evidence="7" type="ORF">Scaly_2253400</name>
</gene>
<keyword evidence="4" id="KW-0131">Cell cycle</keyword>
<reference evidence="7" key="2">
    <citation type="journal article" date="2024" name="Plant">
        <title>Genomic evolution and insights into agronomic trait innovations of Sesamum species.</title>
        <authorList>
            <person name="Miao H."/>
            <person name="Wang L."/>
            <person name="Qu L."/>
            <person name="Liu H."/>
            <person name="Sun Y."/>
            <person name="Le M."/>
            <person name="Wang Q."/>
            <person name="Wei S."/>
            <person name="Zheng Y."/>
            <person name="Lin W."/>
            <person name="Duan Y."/>
            <person name="Cao H."/>
            <person name="Xiong S."/>
            <person name="Wang X."/>
            <person name="Wei L."/>
            <person name="Li C."/>
            <person name="Ma Q."/>
            <person name="Ju M."/>
            <person name="Zhao R."/>
            <person name="Li G."/>
            <person name="Mu C."/>
            <person name="Tian Q."/>
            <person name="Mei H."/>
            <person name="Zhang T."/>
            <person name="Gao T."/>
            <person name="Zhang H."/>
        </authorList>
    </citation>
    <scope>NUCLEOTIDE SEQUENCE</scope>
    <source>
        <strain evidence="7">KEN8</strain>
    </source>
</reference>
<keyword evidence="2" id="KW-0132">Cell division</keyword>
<feature type="domain" description="Cyclin N-terminal" evidence="6">
    <location>
        <begin position="18"/>
        <end position="142"/>
    </location>
</feature>
<sequence length="317" mass="35690">MEFDLENPLPPSMDKFPSLFHIEDEHMPSKTYLQALNSADSNLSIRREIVSSIFRLTRGIDPFSSYLATNYMDRFLSTHSIPDGKPWILKVVAISCISLALKMRKTDFSVSDLLDAGGFIVDFLTIERMEMLILGALKWRMRSVNPFSFANYFVRFFKSKDDSLIQALKNRAFAIILKAQNDVKLLEFKPPLSPPRPFSLLPMNCFQCNFHLSEMLSAAVLMLIRIIVLLQANLVQCYDLMQDVAMERYESVLGMASSSCTPTNVLDPHCFSSSISSSQTNQTSETAGNAAGIGGLKRPKLEDFATDNSFQLSQNHQ</sequence>
<dbReference type="InterPro" id="IPR039361">
    <property type="entry name" value="Cyclin"/>
</dbReference>
<dbReference type="GO" id="GO:0051301">
    <property type="term" value="P:cell division"/>
    <property type="evidence" value="ECO:0007669"/>
    <property type="project" value="UniProtKB-KW"/>
</dbReference>
<feature type="region of interest" description="Disordered" evidence="5">
    <location>
        <begin position="276"/>
        <end position="295"/>
    </location>
</feature>